<evidence type="ECO:0000313" key="3">
    <source>
        <dbReference type="Proteomes" id="UP000012249"/>
    </source>
</evidence>
<dbReference type="EMBL" id="AHMI02000064">
    <property type="protein sequence ID" value="EMY15817.1"/>
    <property type="molecule type" value="Genomic_DNA"/>
</dbReference>
<dbReference type="AlphaFoldDB" id="N1U9P5"/>
<dbReference type="Proteomes" id="UP000012249">
    <property type="component" value="Unassembled WGS sequence"/>
</dbReference>
<feature type="transmembrane region" description="Helical" evidence="1">
    <location>
        <begin position="12"/>
        <end position="35"/>
    </location>
</feature>
<keyword evidence="1" id="KW-0812">Transmembrane</keyword>
<evidence type="ECO:0000313" key="2">
    <source>
        <dbReference type="EMBL" id="EMY15817.1"/>
    </source>
</evidence>
<sequence>MVSFISSVNSGLFCASSLVMTSKVLIIALIVFFGAPGSSSG</sequence>
<keyword evidence="1" id="KW-0472">Membrane</keyword>
<organism evidence="2 3">
    <name type="scientific">Leptospira weilii str. Ecochallenge</name>
    <dbReference type="NCBI Taxonomy" id="1049986"/>
    <lineage>
        <taxon>Bacteria</taxon>
        <taxon>Pseudomonadati</taxon>
        <taxon>Spirochaetota</taxon>
        <taxon>Spirochaetia</taxon>
        <taxon>Leptospirales</taxon>
        <taxon>Leptospiraceae</taxon>
        <taxon>Leptospira</taxon>
    </lineage>
</organism>
<protein>
    <submittedName>
        <fullName evidence="2">Uncharacterized protein</fullName>
    </submittedName>
</protein>
<keyword evidence="1" id="KW-1133">Transmembrane helix</keyword>
<reference evidence="2 3" key="1">
    <citation type="submission" date="2013-02" db="EMBL/GenBank/DDBJ databases">
        <authorList>
            <person name="Harkins D.M."/>
            <person name="Durkin A.S."/>
            <person name="Brinkac L.M."/>
            <person name="Haft D.H."/>
            <person name="Selengut J.D."/>
            <person name="Sanka R."/>
            <person name="DePew J."/>
            <person name="Purushe J."/>
            <person name="Haake D.A."/>
            <person name="Matsunaga J."/>
            <person name="Vinetz J.M."/>
            <person name="Sutton G.G."/>
            <person name="Nierman W.C."/>
            <person name="Fouts D.E."/>
        </authorList>
    </citation>
    <scope>NUCLEOTIDE SEQUENCE [LARGE SCALE GENOMIC DNA]</scope>
    <source>
        <strain evidence="2 3">Ecochallenge</strain>
    </source>
</reference>
<proteinExistence type="predicted"/>
<gene>
    <name evidence="2" type="ORF">LEP1GSC043_1829</name>
</gene>
<evidence type="ECO:0000256" key="1">
    <source>
        <dbReference type="SAM" id="Phobius"/>
    </source>
</evidence>
<accession>N1U9P5</accession>
<name>N1U9P5_9LEPT</name>
<comment type="caution">
    <text evidence="2">The sequence shown here is derived from an EMBL/GenBank/DDBJ whole genome shotgun (WGS) entry which is preliminary data.</text>
</comment>